<keyword evidence="2" id="KW-1185">Reference proteome</keyword>
<proteinExistence type="predicted"/>
<evidence type="ECO:0008006" key="3">
    <source>
        <dbReference type="Google" id="ProtNLM"/>
    </source>
</evidence>
<name>A0A919XB63_9BACL</name>
<sequence>MRALSVKDLIDDENDAWAEVSRMLEKGGNPYAIVPNETAAGEEALYRLQVSTRSYLGTVAYRTGGILFDHGWIKLLGAGGAGIHGSLTFWNGLQEEAVTESLEGVLLVAYDAAGGFFALDAGRFGRTGHVCYFAPDTLEWESTELAYSGFLSWLAEGDLGLFYETFRWEGWQEAVRQLGAGRVFAYYPPLWSREGSGETSSKTPIPVEEAWQAAAGRK</sequence>
<dbReference type="RefSeq" id="WP_160038535.1">
    <property type="nucleotide sequence ID" value="NZ_BORQ01000001.1"/>
</dbReference>
<reference evidence="1" key="1">
    <citation type="submission" date="2021-03" db="EMBL/GenBank/DDBJ databases">
        <title>Antimicrobial resistance genes in bacteria isolated from Japanese honey, and their potential for conferring macrolide and lincosamide resistance in the American foulbrood pathogen Paenibacillus larvae.</title>
        <authorList>
            <person name="Okamoto M."/>
            <person name="Kumagai M."/>
            <person name="Kanamori H."/>
            <person name="Takamatsu D."/>
        </authorList>
    </citation>
    <scope>NUCLEOTIDE SEQUENCE</scope>
    <source>
        <strain evidence="1">J2TS6</strain>
    </source>
</reference>
<gene>
    <name evidence="1" type="ORF">J2TS6_05620</name>
</gene>
<dbReference type="InterPro" id="IPR021239">
    <property type="entry name" value="DUF2625"/>
</dbReference>
<dbReference type="Proteomes" id="UP000679779">
    <property type="component" value="Unassembled WGS sequence"/>
</dbReference>
<protein>
    <recommendedName>
        <fullName evidence="3">DUF2625 domain-containing protein</fullName>
    </recommendedName>
</protein>
<dbReference type="Pfam" id="PF10946">
    <property type="entry name" value="DUF2625"/>
    <property type="match status" value="1"/>
</dbReference>
<dbReference type="AlphaFoldDB" id="A0A919XB63"/>
<accession>A0A919XB63</accession>
<comment type="caution">
    <text evidence="1">The sequence shown here is derived from an EMBL/GenBank/DDBJ whole genome shotgun (WGS) entry which is preliminary data.</text>
</comment>
<organism evidence="1 2">
    <name type="scientific">Paenibacillus albilobatus</name>
    <dbReference type="NCBI Taxonomy" id="2716884"/>
    <lineage>
        <taxon>Bacteria</taxon>
        <taxon>Bacillati</taxon>
        <taxon>Bacillota</taxon>
        <taxon>Bacilli</taxon>
        <taxon>Bacillales</taxon>
        <taxon>Paenibacillaceae</taxon>
        <taxon>Paenibacillus</taxon>
    </lineage>
</organism>
<evidence type="ECO:0000313" key="2">
    <source>
        <dbReference type="Proteomes" id="UP000679779"/>
    </source>
</evidence>
<dbReference type="EMBL" id="BORQ01000001">
    <property type="protein sequence ID" value="GIO29421.1"/>
    <property type="molecule type" value="Genomic_DNA"/>
</dbReference>
<evidence type="ECO:0000313" key="1">
    <source>
        <dbReference type="EMBL" id="GIO29421.1"/>
    </source>
</evidence>